<proteinExistence type="predicted"/>
<dbReference type="InterPro" id="IPR013106">
    <property type="entry name" value="Ig_V-set"/>
</dbReference>
<dbReference type="Pfam" id="PF07686">
    <property type="entry name" value="V-set"/>
    <property type="match status" value="1"/>
</dbReference>
<feature type="domain" description="Immunoglobulin V-set" evidence="1">
    <location>
        <begin position="7"/>
        <end position="95"/>
    </location>
</feature>
<dbReference type="Gene3D" id="2.60.40.10">
    <property type="entry name" value="Immunoglobulins"/>
    <property type="match status" value="1"/>
</dbReference>
<protein>
    <recommendedName>
        <fullName evidence="1">Immunoglobulin V-set domain-containing protein</fullName>
    </recommendedName>
</protein>
<reference evidence="2 3" key="1">
    <citation type="submission" date="2024-05" db="EMBL/GenBank/DDBJ databases">
        <title>Genome sequencing and assembly of Indian major carp, Cirrhinus mrigala (Hamilton, 1822).</title>
        <authorList>
            <person name="Mohindra V."/>
            <person name="Chowdhury L.M."/>
            <person name="Lal K."/>
            <person name="Jena J.K."/>
        </authorList>
    </citation>
    <scope>NUCLEOTIDE SEQUENCE [LARGE SCALE GENOMIC DNA]</scope>
    <source>
        <strain evidence="2">CM1030</strain>
        <tissue evidence="2">Blood</tissue>
    </source>
</reference>
<sequence>MSVPAMEGDLVTLESGVTEIKTDELMTWKFGHSETLIATINTIPGSFSTSPGDAVGFRDRLKLDHQTGSLTITNTTSSDSGLYQLSIRSKRKTTYRFNVTVY</sequence>
<gene>
    <name evidence="2" type="ORF">M9458_045197</name>
</gene>
<evidence type="ECO:0000259" key="1">
    <source>
        <dbReference type="Pfam" id="PF07686"/>
    </source>
</evidence>
<evidence type="ECO:0000313" key="3">
    <source>
        <dbReference type="Proteomes" id="UP001529510"/>
    </source>
</evidence>
<comment type="caution">
    <text evidence="2">The sequence shown here is derived from an EMBL/GenBank/DDBJ whole genome shotgun (WGS) entry which is preliminary data.</text>
</comment>
<dbReference type="AlphaFoldDB" id="A0ABD0NJH8"/>
<dbReference type="PANTHER" id="PTHR21063:SF4">
    <property type="entry name" value="CD48 ANTIGEN-RELATED"/>
    <property type="match status" value="1"/>
</dbReference>
<keyword evidence="3" id="KW-1185">Reference proteome</keyword>
<dbReference type="EMBL" id="JAMKFB020000022">
    <property type="protein sequence ID" value="KAL0161472.1"/>
    <property type="molecule type" value="Genomic_DNA"/>
</dbReference>
<feature type="non-terminal residue" evidence="2">
    <location>
        <position position="102"/>
    </location>
</feature>
<dbReference type="Proteomes" id="UP001529510">
    <property type="component" value="Unassembled WGS sequence"/>
</dbReference>
<evidence type="ECO:0000313" key="2">
    <source>
        <dbReference type="EMBL" id="KAL0161472.1"/>
    </source>
</evidence>
<dbReference type="InterPro" id="IPR036179">
    <property type="entry name" value="Ig-like_dom_sf"/>
</dbReference>
<dbReference type="SUPFAM" id="SSF48726">
    <property type="entry name" value="Immunoglobulin"/>
    <property type="match status" value="1"/>
</dbReference>
<dbReference type="PANTHER" id="PTHR21063">
    <property type="entry name" value="LFA-3"/>
    <property type="match status" value="1"/>
</dbReference>
<organism evidence="2 3">
    <name type="scientific">Cirrhinus mrigala</name>
    <name type="common">Mrigala</name>
    <dbReference type="NCBI Taxonomy" id="683832"/>
    <lineage>
        <taxon>Eukaryota</taxon>
        <taxon>Metazoa</taxon>
        <taxon>Chordata</taxon>
        <taxon>Craniata</taxon>
        <taxon>Vertebrata</taxon>
        <taxon>Euteleostomi</taxon>
        <taxon>Actinopterygii</taxon>
        <taxon>Neopterygii</taxon>
        <taxon>Teleostei</taxon>
        <taxon>Ostariophysi</taxon>
        <taxon>Cypriniformes</taxon>
        <taxon>Cyprinidae</taxon>
        <taxon>Labeoninae</taxon>
        <taxon>Labeonini</taxon>
        <taxon>Cirrhinus</taxon>
    </lineage>
</organism>
<accession>A0ABD0NJH8</accession>
<name>A0ABD0NJH8_CIRMR</name>
<dbReference type="InterPro" id="IPR013783">
    <property type="entry name" value="Ig-like_fold"/>
</dbReference>